<keyword evidence="1" id="KW-0378">Hydrolase</keyword>
<dbReference type="Gene3D" id="3.40.50.1000">
    <property type="entry name" value="HAD superfamily/HAD-like"/>
    <property type="match status" value="1"/>
</dbReference>
<dbReference type="KEGG" id="aarg:Aargi30884_25860"/>
<dbReference type="InterPro" id="IPR011951">
    <property type="entry name" value="HAD-SF_hydro_IA_YjjG/PynA"/>
</dbReference>
<dbReference type="SFLD" id="SFLDS00003">
    <property type="entry name" value="Haloacid_Dehalogenase"/>
    <property type="match status" value="1"/>
</dbReference>
<dbReference type="CDD" id="cd04305">
    <property type="entry name" value="HAD_Neu5Ac-Pase_like"/>
    <property type="match status" value="1"/>
</dbReference>
<name>A0A6N4TLR2_9FIRM</name>
<evidence type="ECO:0000313" key="2">
    <source>
        <dbReference type="Proteomes" id="UP000464754"/>
    </source>
</evidence>
<dbReference type="EMBL" id="AP019695">
    <property type="protein sequence ID" value="BBK23683.1"/>
    <property type="molecule type" value="Genomic_DNA"/>
</dbReference>
<dbReference type="InterPro" id="IPR052550">
    <property type="entry name" value="Pyrimidine_5'-ntase_YjjG"/>
</dbReference>
<dbReference type="GO" id="GO:0008253">
    <property type="term" value="F:5'-nucleotidase activity"/>
    <property type="evidence" value="ECO:0007669"/>
    <property type="project" value="InterPro"/>
</dbReference>
<sequence length="227" mass="26567">MKKYTTLLFDADNTLLDFDACEKEALKKTFEAYNCPLRDDMKKRYMEINHALWKSYEKGEISREEVIYTRFGKLFEEFGIPLDGVEFEDTYQDELGKSHELVEHAMDVILQLKQYHDLYIVTNGVSATQYSRLKDSGLDQHFKDIFVSEEVGYRKPMKEYFSYCFDKIGDLDKEKTLIIGDSLSSDIKGGNNAGIATCWYNPKKQKKTDDYHVTHEIEDLRELLELV</sequence>
<dbReference type="NCBIfam" id="TIGR02254">
    <property type="entry name" value="YjjG_YfnB"/>
    <property type="match status" value="1"/>
</dbReference>
<dbReference type="PANTHER" id="PTHR47478:SF1">
    <property type="entry name" value="PYRIMIDINE 5'-NUCLEOTIDASE YJJG"/>
    <property type="match status" value="1"/>
</dbReference>
<dbReference type="Gene3D" id="1.10.150.240">
    <property type="entry name" value="Putative phosphatase, domain 2"/>
    <property type="match status" value="1"/>
</dbReference>
<organism evidence="1 2">
    <name type="scientific">Amedibacterium intestinale</name>
    <dbReference type="NCBI Taxonomy" id="2583452"/>
    <lineage>
        <taxon>Bacteria</taxon>
        <taxon>Bacillati</taxon>
        <taxon>Bacillota</taxon>
        <taxon>Erysipelotrichia</taxon>
        <taxon>Erysipelotrichales</taxon>
        <taxon>Erysipelotrichaceae</taxon>
        <taxon>Amedibacterium</taxon>
    </lineage>
</organism>
<dbReference type="Pfam" id="PF13419">
    <property type="entry name" value="HAD_2"/>
    <property type="match status" value="1"/>
</dbReference>
<dbReference type="RefSeq" id="WP_118276845.1">
    <property type="nucleotide sequence ID" value="NZ_AP019695.1"/>
</dbReference>
<dbReference type="SFLD" id="SFLDG01135">
    <property type="entry name" value="C1.5.6:_HAD__Beta-PGM__Phospha"/>
    <property type="match status" value="1"/>
</dbReference>
<dbReference type="InterPro" id="IPR036412">
    <property type="entry name" value="HAD-like_sf"/>
</dbReference>
<dbReference type="InterPro" id="IPR023214">
    <property type="entry name" value="HAD_sf"/>
</dbReference>
<proteinExistence type="predicted"/>
<dbReference type="AlphaFoldDB" id="A0A6N4TLR2"/>
<dbReference type="NCBIfam" id="TIGR01549">
    <property type="entry name" value="HAD-SF-IA-v1"/>
    <property type="match status" value="1"/>
</dbReference>
<dbReference type="Proteomes" id="UP000464754">
    <property type="component" value="Chromosome"/>
</dbReference>
<dbReference type="InterPro" id="IPR041492">
    <property type="entry name" value="HAD_2"/>
</dbReference>
<dbReference type="SUPFAM" id="SSF56784">
    <property type="entry name" value="HAD-like"/>
    <property type="match status" value="1"/>
</dbReference>
<reference evidence="2" key="1">
    <citation type="submission" date="2019-05" db="EMBL/GenBank/DDBJ databases">
        <title>Complete genome sequencing of Absiella argi strain JCM 30884.</title>
        <authorList>
            <person name="Sakamoto M."/>
            <person name="Murakami T."/>
            <person name="Mori H."/>
        </authorList>
    </citation>
    <scope>NUCLEOTIDE SEQUENCE [LARGE SCALE GENOMIC DNA]</scope>
    <source>
        <strain evidence="2">JCM 30884</strain>
    </source>
</reference>
<dbReference type="InterPro" id="IPR006439">
    <property type="entry name" value="HAD-SF_hydro_IA"/>
</dbReference>
<evidence type="ECO:0000313" key="1">
    <source>
        <dbReference type="EMBL" id="BBK23683.1"/>
    </source>
</evidence>
<dbReference type="SFLD" id="SFLDG01129">
    <property type="entry name" value="C1.5:_HAD__Beta-PGM__Phosphata"/>
    <property type="match status" value="1"/>
</dbReference>
<gene>
    <name evidence="1" type="primary">yfnB</name>
    <name evidence="1" type="ORF">Aargi30884_25860</name>
</gene>
<dbReference type="PANTHER" id="PTHR47478">
    <property type="match status" value="1"/>
</dbReference>
<dbReference type="InterPro" id="IPR023198">
    <property type="entry name" value="PGP-like_dom2"/>
</dbReference>
<keyword evidence="2" id="KW-1185">Reference proteome</keyword>
<accession>A0A6N4TLR2</accession>
<protein>
    <submittedName>
        <fullName evidence="1">Putative HAD-hydrolase YfnB</fullName>
    </submittedName>
</protein>